<dbReference type="RefSeq" id="XP_012768630.1">
    <property type="nucleotide sequence ID" value="XM_012913176.1"/>
</dbReference>
<dbReference type="EMBL" id="LK391709">
    <property type="protein sequence ID" value="CDR96444.1"/>
    <property type="molecule type" value="Genomic_DNA"/>
</dbReference>
<sequence length="125" mass="14666">MLDDFVKSAEEQQVTLRSNLESEYFSSVADAIKAYKALQEKYQSLVQEFYRKDAEYRTSTMQLLAQADALGQENHRISIENQNLRQRNMEFSMRLQTASEKRFQNGQCLPSIMRPKSPYTQTKNR</sequence>
<dbReference type="Proteomes" id="UP000033188">
    <property type="component" value="Chromosome 3"/>
</dbReference>
<evidence type="ECO:0000313" key="3">
    <source>
        <dbReference type="Proteomes" id="UP000033188"/>
    </source>
</evidence>
<dbReference type="VEuPathDB" id="PiroplasmaDB:BBBOND_0303480"/>
<evidence type="ECO:0000256" key="1">
    <source>
        <dbReference type="SAM" id="Coils"/>
    </source>
</evidence>
<dbReference type="KEGG" id="bbig:BBBOND_0303480"/>
<dbReference type="AlphaFoldDB" id="A0A061DC11"/>
<keyword evidence="3" id="KW-1185">Reference proteome</keyword>
<accession>A0A061DC11</accession>
<dbReference type="OrthoDB" id="365524at2759"/>
<dbReference type="GeneID" id="24564985"/>
<gene>
    <name evidence="2" type="ORF">BBBOND_0303480</name>
</gene>
<organism evidence="2 3">
    <name type="scientific">Babesia bigemina</name>
    <dbReference type="NCBI Taxonomy" id="5866"/>
    <lineage>
        <taxon>Eukaryota</taxon>
        <taxon>Sar</taxon>
        <taxon>Alveolata</taxon>
        <taxon>Apicomplexa</taxon>
        <taxon>Aconoidasida</taxon>
        <taxon>Piroplasmida</taxon>
        <taxon>Babesiidae</taxon>
        <taxon>Babesia</taxon>
    </lineage>
</organism>
<name>A0A061DC11_BABBI</name>
<keyword evidence="1" id="KW-0175">Coiled coil</keyword>
<protein>
    <submittedName>
        <fullName evidence="2">Uncharacterized protein</fullName>
    </submittedName>
</protein>
<feature type="coiled-coil region" evidence="1">
    <location>
        <begin position="28"/>
        <end position="101"/>
    </location>
</feature>
<reference evidence="3" key="1">
    <citation type="journal article" date="2014" name="Nucleic Acids Res.">
        <title>The evolutionary dynamics of variant antigen genes in Babesia reveal a history of genomic innovation underlying host-parasite interaction.</title>
        <authorList>
            <person name="Jackson A.P."/>
            <person name="Otto T.D."/>
            <person name="Darby A."/>
            <person name="Ramaprasad A."/>
            <person name="Xia D."/>
            <person name="Echaide I.E."/>
            <person name="Farber M."/>
            <person name="Gahlot S."/>
            <person name="Gamble J."/>
            <person name="Gupta D."/>
            <person name="Gupta Y."/>
            <person name="Jackson L."/>
            <person name="Malandrin L."/>
            <person name="Malas T.B."/>
            <person name="Moussa E."/>
            <person name="Nair M."/>
            <person name="Reid A.J."/>
            <person name="Sanders M."/>
            <person name="Sharma J."/>
            <person name="Tracey A."/>
            <person name="Quail M.A."/>
            <person name="Weir W."/>
            <person name="Wastling J.M."/>
            <person name="Hall N."/>
            <person name="Willadsen P."/>
            <person name="Lingelbach K."/>
            <person name="Shiels B."/>
            <person name="Tait A."/>
            <person name="Berriman M."/>
            <person name="Allred D.R."/>
            <person name="Pain A."/>
        </authorList>
    </citation>
    <scope>NUCLEOTIDE SEQUENCE [LARGE SCALE GENOMIC DNA]</scope>
    <source>
        <strain evidence="3">Bond</strain>
    </source>
</reference>
<evidence type="ECO:0000313" key="2">
    <source>
        <dbReference type="EMBL" id="CDR96444.1"/>
    </source>
</evidence>
<proteinExistence type="predicted"/>